<name>C4J775_MAIZE</name>
<sequence>MPLLVWLCFIHFGGDDISCLLSSLMRCHHPLCHVAYLNILEHVIVPRFFRCYR</sequence>
<evidence type="ECO:0000313" key="2">
    <source>
        <dbReference type="EMBL" id="ACR37025.1"/>
    </source>
</evidence>
<feature type="chain" id="PRO_5011977124" evidence="1">
    <location>
        <begin position="16"/>
        <end position="53"/>
    </location>
</feature>
<feature type="signal peptide" evidence="1">
    <location>
        <begin position="1"/>
        <end position="15"/>
    </location>
</feature>
<accession>C4J775</accession>
<dbReference type="EMBL" id="BT086672">
    <property type="protein sequence ID" value="ACR37025.1"/>
    <property type="molecule type" value="mRNA"/>
</dbReference>
<protein>
    <submittedName>
        <fullName evidence="2">Uncharacterized protein</fullName>
    </submittedName>
</protein>
<organism evidence="2">
    <name type="scientific">Zea mays</name>
    <name type="common">Maize</name>
    <dbReference type="NCBI Taxonomy" id="4577"/>
    <lineage>
        <taxon>Eukaryota</taxon>
        <taxon>Viridiplantae</taxon>
        <taxon>Streptophyta</taxon>
        <taxon>Embryophyta</taxon>
        <taxon>Tracheophyta</taxon>
        <taxon>Spermatophyta</taxon>
        <taxon>Magnoliopsida</taxon>
        <taxon>Liliopsida</taxon>
        <taxon>Poales</taxon>
        <taxon>Poaceae</taxon>
        <taxon>PACMAD clade</taxon>
        <taxon>Panicoideae</taxon>
        <taxon>Andropogonodae</taxon>
        <taxon>Andropogoneae</taxon>
        <taxon>Tripsacinae</taxon>
        <taxon>Zea</taxon>
    </lineage>
</organism>
<evidence type="ECO:0000256" key="1">
    <source>
        <dbReference type="SAM" id="SignalP"/>
    </source>
</evidence>
<proteinExistence type="evidence at transcript level"/>
<keyword evidence="1" id="KW-0732">Signal</keyword>
<reference evidence="2" key="2">
    <citation type="submission" date="2012-06" db="EMBL/GenBank/DDBJ databases">
        <authorList>
            <person name="Yu Y."/>
            <person name="Currie J."/>
            <person name="Lomeli R."/>
            <person name="Angelova A."/>
            <person name="Collura K."/>
            <person name="Wissotski M."/>
            <person name="Campos D."/>
            <person name="Kudrna D."/>
            <person name="Golser W."/>
            <person name="Ashely E."/>
            <person name="Descour A."/>
            <person name="Fernandes J."/>
            <person name="Soderlund C."/>
            <person name="Walbot V."/>
        </authorList>
    </citation>
    <scope>NUCLEOTIDE SEQUENCE</scope>
    <source>
        <strain evidence="2">B73</strain>
    </source>
</reference>
<dbReference type="AlphaFoldDB" id="C4J775"/>
<reference evidence="2" key="1">
    <citation type="journal article" date="2009" name="PLoS Genet.">
        <title>Sequencing, mapping, and analysis of 27,455 maize full-length cDNAs.</title>
        <authorList>
            <person name="Soderlund C."/>
            <person name="Descour A."/>
            <person name="Kudrna D."/>
            <person name="Bomhoff M."/>
            <person name="Boyd L."/>
            <person name="Currie J."/>
            <person name="Angelova A."/>
            <person name="Collura K."/>
            <person name="Wissotski M."/>
            <person name="Ashley E."/>
            <person name="Morrow D."/>
            <person name="Fernandes J."/>
            <person name="Walbot V."/>
            <person name="Yu Y."/>
        </authorList>
    </citation>
    <scope>NUCLEOTIDE SEQUENCE</scope>
    <source>
        <strain evidence="2">B73</strain>
    </source>
</reference>